<reference evidence="1 2" key="1">
    <citation type="submission" date="2019-12" db="EMBL/GenBank/DDBJ databases">
        <title>Genomic-based taxomic classification of the family Erythrobacteraceae.</title>
        <authorList>
            <person name="Xu L."/>
        </authorList>
    </citation>
    <scope>NUCLEOTIDE SEQUENCE [LARGE SCALE GENOMIC DNA]</scope>
    <source>
        <strain evidence="1 2">KCTC 52259</strain>
    </source>
</reference>
<dbReference type="RefSeq" id="WP_160602167.1">
    <property type="nucleotide sequence ID" value="NZ_WTYU01000002.1"/>
</dbReference>
<accession>A0A6L7GIB4</accession>
<name>A0A6L7GIB4_9SPHN</name>
<proteinExistence type="predicted"/>
<sequence length="161" mass="18243">MTDKKKDRAQEALAYIEKCLDTDNLRNVIVNARRHGELEVIRAAQLRLYELLPSEEPGTLEHDVWRCIHALEDALAEERGKTVRLSRTRQKIGRDGEHQTVIDLVNGKQSSGFDMMIARNMPQYTFEAVTLRHPSRFADKCRDNAAKRLAEAGVPGGSSEE</sequence>
<dbReference type="AlphaFoldDB" id="A0A6L7GIB4"/>
<organism evidence="1 2">
    <name type="scientific">Allopontixanthobacter confluentis</name>
    <dbReference type="NCBI Taxonomy" id="1849021"/>
    <lineage>
        <taxon>Bacteria</taxon>
        <taxon>Pseudomonadati</taxon>
        <taxon>Pseudomonadota</taxon>
        <taxon>Alphaproteobacteria</taxon>
        <taxon>Sphingomonadales</taxon>
        <taxon>Erythrobacteraceae</taxon>
        <taxon>Allopontixanthobacter</taxon>
    </lineage>
</organism>
<protein>
    <submittedName>
        <fullName evidence="1">Uncharacterized protein</fullName>
    </submittedName>
</protein>
<dbReference type="Proteomes" id="UP000473531">
    <property type="component" value="Unassembled WGS sequence"/>
</dbReference>
<evidence type="ECO:0000313" key="2">
    <source>
        <dbReference type="Proteomes" id="UP000473531"/>
    </source>
</evidence>
<evidence type="ECO:0000313" key="1">
    <source>
        <dbReference type="EMBL" id="MXP15677.1"/>
    </source>
</evidence>
<dbReference type="EMBL" id="WTYU01000002">
    <property type="protein sequence ID" value="MXP15677.1"/>
    <property type="molecule type" value="Genomic_DNA"/>
</dbReference>
<keyword evidence="2" id="KW-1185">Reference proteome</keyword>
<gene>
    <name evidence="1" type="ORF">GRI44_13050</name>
</gene>
<dbReference type="OrthoDB" id="7658594at2"/>
<comment type="caution">
    <text evidence="1">The sequence shown here is derived from an EMBL/GenBank/DDBJ whole genome shotgun (WGS) entry which is preliminary data.</text>
</comment>